<evidence type="ECO:0000256" key="4">
    <source>
        <dbReference type="ARBA" id="ARBA00022963"/>
    </source>
</evidence>
<keyword evidence="5" id="KW-0560">Oxidoreductase</keyword>
<dbReference type="GO" id="GO:0047571">
    <property type="term" value="F:3-oxosteroid 1-dehydrogenase activity"/>
    <property type="evidence" value="ECO:0007669"/>
    <property type="project" value="UniProtKB-EC"/>
</dbReference>
<evidence type="ECO:0000256" key="2">
    <source>
        <dbReference type="ARBA" id="ARBA00022630"/>
    </source>
</evidence>
<evidence type="ECO:0000256" key="8">
    <source>
        <dbReference type="ARBA" id="ARBA00050399"/>
    </source>
</evidence>
<name>A0A7I7QDT7_9MYCO</name>
<dbReference type="EMBL" id="AP022587">
    <property type="protein sequence ID" value="BBY24292.1"/>
    <property type="molecule type" value="Genomic_DNA"/>
</dbReference>
<evidence type="ECO:0000256" key="7">
    <source>
        <dbReference type="ARBA" id="ARBA00023221"/>
    </source>
</evidence>
<dbReference type="Proteomes" id="UP000467130">
    <property type="component" value="Chromosome"/>
</dbReference>
<keyword evidence="6" id="KW-0443">Lipid metabolism</keyword>
<dbReference type="EC" id="1.3.99.4" evidence="11"/>
<dbReference type="FunFam" id="3.50.50.60:FF:000208">
    <property type="entry name" value="3-ketosteroid dehydrogenase"/>
    <property type="match status" value="1"/>
</dbReference>
<gene>
    <name evidence="16" type="primary">kstD</name>
    <name evidence="16" type="ORF">MSTO_44970</name>
</gene>
<dbReference type="PANTHER" id="PTHR43400:SF10">
    <property type="entry name" value="3-OXOSTEROID 1-DEHYDROGENASE"/>
    <property type="match status" value="1"/>
</dbReference>
<evidence type="ECO:0000313" key="17">
    <source>
        <dbReference type="Proteomes" id="UP000467130"/>
    </source>
</evidence>
<evidence type="ECO:0000256" key="12">
    <source>
        <dbReference type="ARBA" id="ARBA00069709"/>
    </source>
</evidence>
<accession>A0A7I7QDT7</accession>
<evidence type="ECO:0000256" key="13">
    <source>
        <dbReference type="ARBA" id="ARBA00080679"/>
    </source>
</evidence>
<comment type="cofactor">
    <cofactor evidence="1">
        <name>FAD</name>
        <dbReference type="ChEBI" id="CHEBI:57692"/>
    </cofactor>
</comment>
<dbReference type="SUPFAM" id="SSF51905">
    <property type="entry name" value="FAD/NAD(P)-binding domain"/>
    <property type="match status" value="1"/>
</dbReference>
<evidence type="ECO:0000256" key="5">
    <source>
        <dbReference type="ARBA" id="ARBA00023002"/>
    </source>
</evidence>
<comment type="catalytic activity">
    <reaction evidence="8">
        <text>a 3-oxo-Delta(4)-steroid + A = a 3-oxo-Delta(1,4)-steroid + AH2</text>
        <dbReference type="Rhea" id="RHEA:53132"/>
        <dbReference type="ChEBI" id="CHEBI:13193"/>
        <dbReference type="ChEBI" id="CHEBI:17499"/>
        <dbReference type="ChEBI" id="CHEBI:47909"/>
        <dbReference type="ChEBI" id="CHEBI:77166"/>
    </reaction>
</comment>
<comment type="similarity">
    <text evidence="10">Belongs to the FAD-dependent oxidoreductase 2 family. 3-oxosteroid dehydrogenase subfamily.</text>
</comment>
<dbReference type="KEGG" id="msto:MSTO_44970"/>
<evidence type="ECO:0000256" key="1">
    <source>
        <dbReference type="ARBA" id="ARBA00001974"/>
    </source>
</evidence>
<feature type="domain" description="FAD-dependent oxidoreductase 2 FAD-binding" evidence="15">
    <location>
        <begin position="62"/>
        <end position="600"/>
    </location>
</feature>
<dbReference type="FunFam" id="3.50.50.60:FF:000130">
    <property type="entry name" value="3-oxosteroid 1-dehydrogenase"/>
    <property type="match status" value="1"/>
</dbReference>
<comment type="catalytic activity">
    <reaction evidence="9">
        <text>a 3-oxosteroid + A = a 3-oxo-Delta(1)-steroid + AH2</text>
        <dbReference type="Rhea" id="RHEA:13329"/>
        <dbReference type="ChEBI" id="CHEBI:13193"/>
        <dbReference type="ChEBI" id="CHEBI:17499"/>
        <dbReference type="ChEBI" id="CHEBI:20156"/>
        <dbReference type="ChEBI" id="CHEBI:47788"/>
        <dbReference type="EC" id="1.3.99.4"/>
    </reaction>
</comment>
<proteinExistence type="inferred from homology"/>
<dbReference type="InterPro" id="IPR003953">
    <property type="entry name" value="FAD-dep_OxRdtase_2_FAD-bd"/>
</dbReference>
<dbReference type="Pfam" id="PF00890">
    <property type="entry name" value="FAD_binding_2"/>
    <property type="match status" value="1"/>
</dbReference>
<organism evidence="16 17">
    <name type="scientific">Mycobacterium stomatepiae</name>
    <dbReference type="NCBI Taxonomy" id="470076"/>
    <lineage>
        <taxon>Bacteria</taxon>
        <taxon>Bacillati</taxon>
        <taxon>Actinomycetota</taxon>
        <taxon>Actinomycetes</taxon>
        <taxon>Mycobacteriales</taxon>
        <taxon>Mycobacteriaceae</taxon>
        <taxon>Mycobacterium</taxon>
        <taxon>Mycobacterium simiae complex</taxon>
    </lineage>
</organism>
<dbReference type="InterPro" id="IPR027477">
    <property type="entry name" value="Succ_DH/fumarate_Rdtase_cat_sf"/>
</dbReference>
<sequence>MGGRERSDRLTAALGLRQVGSQLVADRNTEHLPKSPRSFDRAGSGQPGQFYNVFYMTAQEYDVVVVGSGGAGMVAALAAAHRGLSTLVIEKAPHFGGSTARSGGGVWIPNNEVLKRDGVRDTPEAARTYLHGIVGDRSVSGVEPERIDTYLQRGPEMLSFVLKNTPLKMCWVPKYSDYYPEAPGGRAEGRSIEPKPFDARKLGPDEGGLEPAYGKVPLNVVVMQQDYVRLNMLKRHPRGVLRSLKVGARTMWAKSTGKNLVGMGRALIAPLRIGLQRAGVPVQLNTALTDLYVEDGVVRGVYVRSAGESESVEPQLIRARRGVILASGGFEHNEQMRVKYQRAPITTEWTVGAKANTGDGIIAGEKVGAALDIMEDAWWGPTVPLVGAPWFALSERNSPGSIIVNMSGKRFMNESMPYVEACHHMYGGEFGQGPGPGENIPAWLVFDQQYRDRYIFAGLQPGQRIPTKWMESGVIIKADTLEELAAQAGLPVAEFSATVARFNGFARTGVDEDFRRGESAYDRYYGDPTNKPNPNLGELTHAPYYAAKMVPGDLGTKGGIRTDVHARALRDDGSIIDGLYAAGNVSAPVMGHTYPGPGGTIGPAMTFGYLAALHIAGEN</sequence>
<dbReference type="AlphaFoldDB" id="A0A7I7QDT7"/>
<evidence type="ECO:0000256" key="3">
    <source>
        <dbReference type="ARBA" id="ARBA00022827"/>
    </source>
</evidence>
<evidence type="ECO:0000313" key="16">
    <source>
        <dbReference type="EMBL" id="BBY24292.1"/>
    </source>
</evidence>
<evidence type="ECO:0000256" key="14">
    <source>
        <dbReference type="ARBA" id="ARBA00080975"/>
    </source>
</evidence>
<dbReference type="SUPFAM" id="SSF56425">
    <property type="entry name" value="Succinate dehydrogenase/fumarate reductase flavoprotein, catalytic domain"/>
    <property type="match status" value="1"/>
</dbReference>
<dbReference type="InterPro" id="IPR036188">
    <property type="entry name" value="FAD/NAD-bd_sf"/>
</dbReference>
<dbReference type="NCBIfam" id="NF005882">
    <property type="entry name" value="PRK07843.1"/>
    <property type="match status" value="1"/>
</dbReference>
<dbReference type="GO" id="GO:0016042">
    <property type="term" value="P:lipid catabolic process"/>
    <property type="evidence" value="ECO:0007669"/>
    <property type="project" value="UniProtKB-KW"/>
</dbReference>
<dbReference type="InterPro" id="IPR050315">
    <property type="entry name" value="FAD-oxidoreductase_2"/>
</dbReference>
<keyword evidence="7" id="KW-0753">Steroid metabolism</keyword>
<dbReference type="PANTHER" id="PTHR43400">
    <property type="entry name" value="FUMARATE REDUCTASE"/>
    <property type="match status" value="1"/>
</dbReference>
<keyword evidence="17" id="KW-1185">Reference proteome</keyword>
<protein>
    <recommendedName>
        <fullName evidence="12">3-oxosteroid 1-dehydrogenase</fullName>
        <ecNumber evidence="11">1.3.99.4</ecNumber>
    </recommendedName>
    <alternativeName>
        <fullName evidence="14">3-keto-Delta(4)-steroid Delta(1)-dehydrogenase</fullName>
    </alternativeName>
    <alternativeName>
        <fullName evidence="13">3-oxo-Delta(4)-steroid 1-dehydrogenase</fullName>
    </alternativeName>
</protein>
<keyword evidence="3" id="KW-0274">FAD</keyword>
<evidence type="ECO:0000256" key="9">
    <source>
        <dbReference type="ARBA" id="ARBA00051951"/>
    </source>
</evidence>
<dbReference type="GO" id="GO:0006694">
    <property type="term" value="P:steroid biosynthetic process"/>
    <property type="evidence" value="ECO:0007669"/>
    <property type="project" value="UniProtKB-ARBA"/>
</dbReference>
<evidence type="ECO:0000259" key="15">
    <source>
        <dbReference type="Pfam" id="PF00890"/>
    </source>
</evidence>
<evidence type="ECO:0000256" key="10">
    <source>
        <dbReference type="ARBA" id="ARBA00061147"/>
    </source>
</evidence>
<reference evidence="16 17" key="1">
    <citation type="journal article" date="2019" name="Emerg. Microbes Infect.">
        <title>Comprehensive subspecies identification of 175 nontuberculous mycobacteria species based on 7547 genomic profiles.</title>
        <authorList>
            <person name="Matsumoto Y."/>
            <person name="Kinjo T."/>
            <person name="Motooka D."/>
            <person name="Nabeya D."/>
            <person name="Jung N."/>
            <person name="Uechi K."/>
            <person name="Horii T."/>
            <person name="Iida T."/>
            <person name="Fujita J."/>
            <person name="Nakamura S."/>
        </authorList>
    </citation>
    <scope>NUCLEOTIDE SEQUENCE [LARGE SCALE GENOMIC DNA]</scope>
    <source>
        <strain evidence="16 17">JCM 17783</strain>
    </source>
</reference>
<evidence type="ECO:0000256" key="11">
    <source>
        <dbReference type="ARBA" id="ARBA00066536"/>
    </source>
</evidence>
<dbReference type="Gene3D" id="3.50.50.60">
    <property type="entry name" value="FAD/NAD(P)-binding domain"/>
    <property type="match status" value="2"/>
</dbReference>
<keyword evidence="2" id="KW-0285">Flavoprotein</keyword>
<keyword evidence="4" id="KW-0442">Lipid degradation</keyword>
<evidence type="ECO:0000256" key="6">
    <source>
        <dbReference type="ARBA" id="ARBA00023098"/>
    </source>
</evidence>